<keyword evidence="3" id="KW-0479">Metal-binding</keyword>
<sequence length="73" mass="8279">VSASFVEAKEKMREFASTIKRPFAVRYNPYNQNIEIISSTQHVTQIISDLKGDICIIFDALKKLQSGITTNMK</sequence>
<organism evidence="8 9">
    <name type="scientific">Adineta steineri</name>
    <dbReference type="NCBI Taxonomy" id="433720"/>
    <lineage>
        <taxon>Eukaryota</taxon>
        <taxon>Metazoa</taxon>
        <taxon>Spiralia</taxon>
        <taxon>Gnathifera</taxon>
        <taxon>Rotifera</taxon>
        <taxon>Eurotatoria</taxon>
        <taxon>Bdelloidea</taxon>
        <taxon>Adinetida</taxon>
        <taxon>Adinetidae</taxon>
        <taxon>Adineta</taxon>
    </lineage>
</organism>
<dbReference type="Proteomes" id="UP000663881">
    <property type="component" value="Unassembled WGS sequence"/>
</dbReference>
<accession>A0A820PF11</accession>
<proteinExistence type="inferred from homology"/>
<feature type="non-terminal residue" evidence="8">
    <location>
        <position position="1"/>
    </location>
</feature>
<dbReference type="PANTHER" id="PTHR11473">
    <property type="entry name" value="AROMATIC AMINO ACID HYDROXYLASE"/>
    <property type="match status" value="1"/>
</dbReference>
<dbReference type="GO" id="GO:0009072">
    <property type="term" value="P:aromatic amino acid metabolic process"/>
    <property type="evidence" value="ECO:0007669"/>
    <property type="project" value="InterPro"/>
</dbReference>
<comment type="caution">
    <text evidence="8">The sequence shown here is derived from an EMBL/GenBank/DDBJ whole genome shotgun (WGS) entry which is preliminary data.</text>
</comment>
<dbReference type="Pfam" id="PF00351">
    <property type="entry name" value="Biopterin_H"/>
    <property type="match status" value="1"/>
</dbReference>
<dbReference type="InterPro" id="IPR019774">
    <property type="entry name" value="Aromatic-AA_hydroxylase_C"/>
</dbReference>
<evidence type="ECO:0000256" key="4">
    <source>
        <dbReference type="ARBA" id="ARBA00023002"/>
    </source>
</evidence>
<gene>
    <name evidence="8" type="ORF">OKA104_LOCUS51411</name>
</gene>
<dbReference type="InterPro" id="IPR036329">
    <property type="entry name" value="Aro-AA_hydroxylase_C_sf"/>
</dbReference>
<evidence type="ECO:0000256" key="2">
    <source>
        <dbReference type="ARBA" id="ARBA00009712"/>
    </source>
</evidence>
<keyword evidence="5" id="KW-0408">Iron</keyword>
<evidence type="ECO:0000256" key="1">
    <source>
        <dbReference type="ARBA" id="ARBA00001954"/>
    </source>
</evidence>
<keyword evidence="4" id="KW-0560">Oxidoreductase</keyword>
<evidence type="ECO:0000313" key="8">
    <source>
        <dbReference type="EMBL" id="CAF4401227.1"/>
    </source>
</evidence>
<feature type="domain" description="Biopterin-dependent aromatic amino acid hydroxylase family profile" evidence="7">
    <location>
        <begin position="1"/>
        <end position="65"/>
    </location>
</feature>
<dbReference type="GO" id="GO:0005506">
    <property type="term" value="F:iron ion binding"/>
    <property type="evidence" value="ECO:0007669"/>
    <property type="project" value="InterPro"/>
</dbReference>
<comment type="cofactor">
    <cofactor evidence="1">
        <name>Fe(2+)</name>
        <dbReference type="ChEBI" id="CHEBI:29033"/>
    </cofactor>
</comment>
<dbReference type="EMBL" id="CAJOAY010027778">
    <property type="protein sequence ID" value="CAF4401227.1"/>
    <property type="molecule type" value="Genomic_DNA"/>
</dbReference>
<dbReference type="PANTHER" id="PTHR11473:SF16">
    <property type="entry name" value="TRYPTOPHAN 5-HYDROXYLASE 2"/>
    <property type="match status" value="1"/>
</dbReference>
<reference evidence="8" key="1">
    <citation type="submission" date="2021-02" db="EMBL/GenBank/DDBJ databases">
        <authorList>
            <person name="Nowell W R."/>
        </authorList>
    </citation>
    <scope>NUCLEOTIDE SEQUENCE</scope>
</reference>
<dbReference type="AlphaFoldDB" id="A0A820PF11"/>
<dbReference type="GO" id="GO:0004510">
    <property type="term" value="F:tryptophan 5-monooxygenase activity"/>
    <property type="evidence" value="ECO:0007669"/>
    <property type="project" value="TreeGrafter"/>
</dbReference>
<evidence type="ECO:0000313" key="9">
    <source>
        <dbReference type="Proteomes" id="UP000663881"/>
    </source>
</evidence>
<dbReference type="SUPFAM" id="SSF56534">
    <property type="entry name" value="Aromatic aminoacid monoxygenases, catalytic and oligomerization domains"/>
    <property type="match status" value="1"/>
</dbReference>
<keyword evidence="6" id="KW-0503">Monooxygenase</keyword>
<dbReference type="PROSITE" id="PS51410">
    <property type="entry name" value="BH4_AAA_HYDROXYL_2"/>
    <property type="match status" value="1"/>
</dbReference>
<protein>
    <recommendedName>
        <fullName evidence="7">Biopterin-dependent aromatic amino acid hydroxylase family profile domain-containing protein</fullName>
    </recommendedName>
</protein>
<evidence type="ECO:0000256" key="5">
    <source>
        <dbReference type="ARBA" id="ARBA00023004"/>
    </source>
</evidence>
<dbReference type="GO" id="GO:0043005">
    <property type="term" value="C:neuron projection"/>
    <property type="evidence" value="ECO:0007669"/>
    <property type="project" value="TreeGrafter"/>
</dbReference>
<dbReference type="Gene3D" id="1.10.800.10">
    <property type="entry name" value="Aromatic amino acid hydroxylase"/>
    <property type="match status" value="1"/>
</dbReference>
<comment type="similarity">
    <text evidence="2">Belongs to the biopterin-dependent aromatic amino acid hydroxylase family.</text>
</comment>
<name>A0A820PF11_9BILA</name>
<dbReference type="InterPro" id="IPR036951">
    <property type="entry name" value="ArAA_hydroxylase_sf"/>
</dbReference>
<evidence type="ECO:0000256" key="3">
    <source>
        <dbReference type="ARBA" id="ARBA00022723"/>
    </source>
</evidence>
<evidence type="ECO:0000259" key="7">
    <source>
        <dbReference type="PROSITE" id="PS51410"/>
    </source>
</evidence>
<dbReference type="InterPro" id="IPR001273">
    <property type="entry name" value="ArAA_hydroxylase"/>
</dbReference>
<evidence type="ECO:0000256" key="6">
    <source>
        <dbReference type="ARBA" id="ARBA00023033"/>
    </source>
</evidence>